<evidence type="ECO:0000256" key="1">
    <source>
        <dbReference type="SAM" id="Phobius"/>
    </source>
</evidence>
<protein>
    <submittedName>
        <fullName evidence="2">DUF998 domain-containing protein</fullName>
    </submittedName>
</protein>
<feature type="transmembrane region" description="Helical" evidence="1">
    <location>
        <begin position="157"/>
        <end position="175"/>
    </location>
</feature>
<feature type="transmembrane region" description="Helical" evidence="1">
    <location>
        <begin position="114"/>
        <end position="137"/>
    </location>
</feature>
<evidence type="ECO:0000313" key="2">
    <source>
        <dbReference type="EMBL" id="MFD1517256.1"/>
    </source>
</evidence>
<feature type="transmembrane region" description="Helical" evidence="1">
    <location>
        <begin position="187"/>
        <end position="204"/>
    </location>
</feature>
<accession>A0ABW4EQJ3</accession>
<reference evidence="3" key="1">
    <citation type="journal article" date="2019" name="Int. J. Syst. Evol. Microbiol.">
        <title>The Global Catalogue of Microorganisms (GCM) 10K type strain sequencing project: providing services to taxonomists for standard genome sequencing and annotation.</title>
        <authorList>
            <consortium name="The Broad Institute Genomics Platform"/>
            <consortium name="The Broad Institute Genome Sequencing Center for Infectious Disease"/>
            <person name="Wu L."/>
            <person name="Ma J."/>
        </authorList>
    </citation>
    <scope>NUCLEOTIDE SEQUENCE [LARGE SCALE GENOMIC DNA]</scope>
    <source>
        <strain evidence="3">CCM 7043</strain>
    </source>
</reference>
<dbReference type="Proteomes" id="UP001597114">
    <property type="component" value="Unassembled WGS sequence"/>
</dbReference>
<keyword evidence="1" id="KW-0812">Transmembrane</keyword>
<keyword evidence="1" id="KW-1133">Transmembrane helix</keyword>
<evidence type="ECO:0000313" key="3">
    <source>
        <dbReference type="Proteomes" id="UP001597114"/>
    </source>
</evidence>
<dbReference type="RefSeq" id="WP_344719034.1">
    <property type="nucleotide sequence ID" value="NZ_BAAAUS010000002.1"/>
</dbReference>
<organism evidence="2 3">
    <name type="scientific">Pseudonocardia yunnanensis</name>
    <dbReference type="NCBI Taxonomy" id="58107"/>
    <lineage>
        <taxon>Bacteria</taxon>
        <taxon>Bacillati</taxon>
        <taxon>Actinomycetota</taxon>
        <taxon>Actinomycetes</taxon>
        <taxon>Pseudonocardiales</taxon>
        <taxon>Pseudonocardiaceae</taxon>
        <taxon>Pseudonocardia</taxon>
    </lineage>
</organism>
<keyword evidence="3" id="KW-1185">Reference proteome</keyword>
<feature type="transmembrane region" description="Helical" evidence="1">
    <location>
        <begin position="52"/>
        <end position="72"/>
    </location>
</feature>
<keyword evidence="1" id="KW-0472">Membrane</keyword>
<proteinExistence type="predicted"/>
<dbReference type="EMBL" id="JBHUCO010000007">
    <property type="protein sequence ID" value="MFD1517256.1"/>
    <property type="molecule type" value="Genomic_DNA"/>
</dbReference>
<feature type="transmembrane region" description="Helical" evidence="1">
    <location>
        <begin position="23"/>
        <end position="46"/>
    </location>
</feature>
<name>A0ABW4EQJ3_9PSEU</name>
<sequence>MDPSWFTPNRNAVLSYTSLRRSVGAIGVALPPVLAIGAAVLFDVGLLSSVSAYYYTGMRGVLVGSLCAIGVFLLSYRFGKADDLLGDGAGIAAIGLALFPTAPEGGGTGWVRVVGVVHLVFAAVFFIALAIFSLFLFTRTDGDMTPRKLVRNVVYRVCGWVIVACLVLAVFTDLVVGDAVKAEYRPLFWLETVAVLAFGVSWLVKGEALLGDRPPEDGRGRREVAQVHEGPA</sequence>
<comment type="caution">
    <text evidence="2">The sequence shown here is derived from an EMBL/GenBank/DDBJ whole genome shotgun (WGS) entry which is preliminary data.</text>
</comment>
<gene>
    <name evidence="2" type="ORF">ACFSJD_07155</name>
</gene>